<accession>A0A2Z6N724</accession>
<evidence type="ECO:0000313" key="4">
    <source>
        <dbReference type="EMBL" id="GAU32652.1"/>
    </source>
</evidence>
<dbReference type="Proteomes" id="UP000242715">
    <property type="component" value="Unassembled WGS sequence"/>
</dbReference>
<dbReference type="EMBL" id="DF973500">
    <property type="protein sequence ID" value="GAU32652.1"/>
    <property type="molecule type" value="Genomic_DNA"/>
</dbReference>
<dbReference type="GO" id="GO:0005634">
    <property type="term" value="C:nucleus"/>
    <property type="evidence" value="ECO:0007669"/>
    <property type="project" value="UniProtKB-SubCell"/>
</dbReference>
<evidence type="ECO:0000256" key="2">
    <source>
        <dbReference type="ARBA" id="ARBA00023242"/>
    </source>
</evidence>
<comment type="subcellular location">
    <subcellularLocation>
        <location evidence="1">Nucleus</location>
    </subcellularLocation>
</comment>
<dbReference type="PANTHER" id="PTHR33172:SF29">
    <property type="entry name" value="OS06G0559400 PROTEIN"/>
    <property type="match status" value="1"/>
</dbReference>
<dbReference type="OrthoDB" id="1430338at2759"/>
<name>A0A2Z6N724_TRISU</name>
<gene>
    <name evidence="4" type="ORF">TSUD_219020</name>
</gene>
<dbReference type="InterPro" id="IPR051992">
    <property type="entry name" value="OxStress_Response_Reg"/>
</dbReference>
<dbReference type="AlphaFoldDB" id="A0A2Z6N724"/>
<evidence type="ECO:0000313" key="5">
    <source>
        <dbReference type="Proteomes" id="UP000242715"/>
    </source>
</evidence>
<proteinExistence type="predicted"/>
<protein>
    <submittedName>
        <fullName evidence="4">Uncharacterized protein</fullName>
    </submittedName>
</protein>
<reference evidence="5" key="1">
    <citation type="journal article" date="2017" name="Front. Plant Sci.">
        <title>Climate Clever Clovers: New Paradigm to Reduce the Environmental Footprint of Ruminants by Breeding Low Methanogenic Forages Utilizing Haplotype Variation.</title>
        <authorList>
            <person name="Kaur P."/>
            <person name="Appels R."/>
            <person name="Bayer P.E."/>
            <person name="Keeble-Gagnere G."/>
            <person name="Wang J."/>
            <person name="Hirakawa H."/>
            <person name="Shirasawa K."/>
            <person name="Vercoe P."/>
            <person name="Stefanova K."/>
            <person name="Durmic Z."/>
            <person name="Nichols P."/>
            <person name="Revell C."/>
            <person name="Isobe S.N."/>
            <person name="Edwards D."/>
            <person name="Erskine W."/>
        </authorList>
    </citation>
    <scope>NUCLEOTIDE SEQUENCE [LARGE SCALE GENOMIC DNA]</scope>
    <source>
        <strain evidence="5">cv. Daliak</strain>
    </source>
</reference>
<dbReference type="PANTHER" id="PTHR33172">
    <property type="entry name" value="OS08G0516900 PROTEIN"/>
    <property type="match status" value="1"/>
</dbReference>
<organism evidence="4 5">
    <name type="scientific">Trifolium subterraneum</name>
    <name type="common">Subterranean clover</name>
    <dbReference type="NCBI Taxonomy" id="3900"/>
    <lineage>
        <taxon>Eukaryota</taxon>
        <taxon>Viridiplantae</taxon>
        <taxon>Streptophyta</taxon>
        <taxon>Embryophyta</taxon>
        <taxon>Tracheophyta</taxon>
        <taxon>Spermatophyta</taxon>
        <taxon>Magnoliopsida</taxon>
        <taxon>eudicotyledons</taxon>
        <taxon>Gunneridae</taxon>
        <taxon>Pentapetalae</taxon>
        <taxon>rosids</taxon>
        <taxon>fabids</taxon>
        <taxon>Fabales</taxon>
        <taxon>Fabaceae</taxon>
        <taxon>Papilionoideae</taxon>
        <taxon>50 kb inversion clade</taxon>
        <taxon>NPAAA clade</taxon>
        <taxon>Hologalegina</taxon>
        <taxon>IRL clade</taxon>
        <taxon>Trifolieae</taxon>
        <taxon>Trifolium</taxon>
    </lineage>
</organism>
<feature type="compositionally biased region" description="Polar residues" evidence="3">
    <location>
        <begin position="41"/>
        <end position="57"/>
    </location>
</feature>
<dbReference type="GO" id="GO:0006950">
    <property type="term" value="P:response to stress"/>
    <property type="evidence" value="ECO:0007669"/>
    <property type="project" value="UniProtKB-ARBA"/>
</dbReference>
<sequence length="124" mass="14090">MDTNKIVTCLNIEEYLAMDTNKIVSCLNIEERNDYNVLLESSESNGTTLSPNTSSSLEPPIDMYENFDQLRIKKGLSKYYSGKSKAFRSLSDCRNLEDLQKETPQKKKARGSFLKPKADVEVLN</sequence>
<feature type="region of interest" description="Disordered" evidence="3">
    <location>
        <begin position="41"/>
        <end position="60"/>
    </location>
</feature>
<keyword evidence="5" id="KW-1185">Reference proteome</keyword>
<keyword evidence="2" id="KW-0539">Nucleus</keyword>
<evidence type="ECO:0000256" key="3">
    <source>
        <dbReference type="SAM" id="MobiDB-lite"/>
    </source>
</evidence>
<evidence type="ECO:0000256" key="1">
    <source>
        <dbReference type="ARBA" id="ARBA00004123"/>
    </source>
</evidence>